<feature type="domain" description="AAA+ ATPase" evidence="11">
    <location>
        <begin position="2"/>
        <end position="232"/>
    </location>
</feature>
<gene>
    <name evidence="12" type="primary">minD</name>
    <name evidence="12" type="ORF">H9812_00630</name>
</gene>
<dbReference type="SMART" id="SM00382">
    <property type="entry name" value="AAA"/>
    <property type="match status" value="1"/>
</dbReference>
<evidence type="ECO:0000313" key="12">
    <source>
        <dbReference type="EMBL" id="HIZ23972.1"/>
    </source>
</evidence>
<keyword evidence="6" id="KW-0717">Septation</keyword>
<dbReference type="InterPro" id="IPR027417">
    <property type="entry name" value="P-loop_NTPase"/>
</dbReference>
<organism evidence="12 13">
    <name type="scientific">Candidatus Gallimonas intestinigallinarum</name>
    <dbReference type="NCBI Taxonomy" id="2838604"/>
    <lineage>
        <taxon>Bacteria</taxon>
        <taxon>Bacillati</taxon>
        <taxon>Bacillota</taxon>
        <taxon>Clostridia</taxon>
        <taxon>Candidatus Gallimonas</taxon>
    </lineage>
</organism>
<dbReference type="Gene3D" id="3.40.50.300">
    <property type="entry name" value="P-loop containing nucleotide triphosphate hydrolases"/>
    <property type="match status" value="1"/>
</dbReference>
<dbReference type="Pfam" id="PF10609">
    <property type="entry name" value="ParA"/>
    <property type="match status" value="1"/>
</dbReference>
<evidence type="ECO:0000256" key="6">
    <source>
        <dbReference type="ARBA" id="ARBA00023210"/>
    </source>
</evidence>
<reference evidence="12" key="2">
    <citation type="submission" date="2021-04" db="EMBL/GenBank/DDBJ databases">
        <authorList>
            <person name="Gilroy R."/>
        </authorList>
    </citation>
    <scope>NUCLEOTIDE SEQUENCE</scope>
    <source>
        <strain evidence="12">CHK33-5263</strain>
    </source>
</reference>
<dbReference type="InterPro" id="IPR050625">
    <property type="entry name" value="ParA/MinD_ATPase"/>
</dbReference>
<dbReference type="EMBL" id="DXBS01000014">
    <property type="protein sequence ID" value="HIZ23972.1"/>
    <property type="molecule type" value="Genomic_DNA"/>
</dbReference>
<dbReference type="AlphaFoldDB" id="A0A9D2IVH0"/>
<protein>
    <recommendedName>
        <fullName evidence="2">Septum site-determining protein MinD</fullName>
    </recommendedName>
    <alternativeName>
        <fullName evidence="9">Cell division inhibitor MinD</fullName>
    </alternativeName>
</protein>
<dbReference type="NCBIfam" id="TIGR01968">
    <property type="entry name" value="minD_bact"/>
    <property type="match status" value="1"/>
</dbReference>
<dbReference type="InterPro" id="IPR003593">
    <property type="entry name" value="AAA+_ATPase"/>
</dbReference>
<feature type="binding site" evidence="10">
    <location>
        <begin position="11"/>
        <end position="18"/>
    </location>
    <ligand>
        <name>ATP</name>
        <dbReference type="ChEBI" id="CHEBI:30616"/>
    </ligand>
</feature>
<dbReference type="GO" id="GO:0000917">
    <property type="term" value="P:division septum assembly"/>
    <property type="evidence" value="ECO:0007669"/>
    <property type="project" value="UniProtKB-KW"/>
</dbReference>
<evidence type="ECO:0000256" key="7">
    <source>
        <dbReference type="ARBA" id="ARBA00023306"/>
    </source>
</evidence>
<evidence type="ECO:0000256" key="4">
    <source>
        <dbReference type="ARBA" id="ARBA00022741"/>
    </source>
</evidence>
<evidence type="ECO:0000256" key="5">
    <source>
        <dbReference type="ARBA" id="ARBA00022840"/>
    </source>
</evidence>
<dbReference type="Proteomes" id="UP000824044">
    <property type="component" value="Unassembled WGS sequence"/>
</dbReference>
<dbReference type="InterPro" id="IPR025501">
    <property type="entry name" value="MinD_FleN"/>
</dbReference>
<comment type="caution">
    <text evidence="12">The sequence shown here is derived from an EMBL/GenBank/DDBJ whole genome shotgun (WGS) entry which is preliminary data.</text>
</comment>
<sequence length="237" mass="26181">MARKIVITSGKGGVGKTTVCCNLAVQLARQGYRVIVCDLDFGLNNADVVLGVENRALYDVLDAVEGRCRPKQALVPHPRYPTLHVLSSNRVLERYVSPQAIRLILDSLAPQFDFILIDSPAGIEDGFHRAASCAEEALLVTTPHISALRDADRVAGILKSYKFASVGLVVNQVRRERRRGGMLTPDEISAALRIPLVGIVTEEDKIFRENVLSRSRAFRALAEACVNLPQIEKRRRK</sequence>
<dbReference type="PANTHER" id="PTHR43384">
    <property type="entry name" value="SEPTUM SITE-DETERMINING PROTEIN MIND HOMOLOG, CHLOROPLASTIC-RELATED"/>
    <property type="match status" value="1"/>
</dbReference>
<evidence type="ECO:0000256" key="9">
    <source>
        <dbReference type="ARBA" id="ARBA00032845"/>
    </source>
</evidence>
<evidence type="ECO:0000256" key="8">
    <source>
        <dbReference type="ARBA" id="ARBA00025436"/>
    </source>
</evidence>
<evidence type="ECO:0000259" key="11">
    <source>
        <dbReference type="SMART" id="SM00382"/>
    </source>
</evidence>
<reference evidence="12" key="1">
    <citation type="journal article" date="2021" name="PeerJ">
        <title>Extensive microbial diversity within the chicken gut microbiome revealed by metagenomics and culture.</title>
        <authorList>
            <person name="Gilroy R."/>
            <person name="Ravi A."/>
            <person name="Getino M."/>
            <person name="Pursley I."/>
            <person name="Horton D.L."/>
            <person name="Alikhan N.F."/>
            <person name="Baker D."/>
            <person name="Gharbi K."/>
            <person name="Hall N."/>
            <person name="Watson M."/>
            <person name="Adriaenssens E.M."/>
            <person name="Foster-Nyarko E."/>
            <person name="Jarju S."/>
            <person name="Secka A."/>
            <person name="Antonio M."/>
            <person name="Oren A."/>
            <person name="Chaudhuri R.R."/>
            <person name="La Ragione R."/>
            <person name="Hildebrand F."/>
            <person name="Pallen M.J."/>
        </authorList>
    </citation>
    <scope>NUCLEOTIDE SEQUENCE</scope>
    <source>
        <strain evidence="12">CHK33-5263</strain>
    </source>
</reference>
<evidence type="ECO:0000256" key="1">
    <source>
        <dbReference type="ARBA" id="ARBA00010257"/>
    </source>
</evidence>
<evidence type="ECO:0000256" key="2">
    <source>
        <dbReference type="ARBA" id="ARBA00016887"/>
    </source>
</evidence>
<accession>A0A9D2IVH0</accession>
<dbReference type="GO" id="GO:0016887">
    <property type="term" value="F:ATP hydrolysis activity"/>
    <property type="evidence" value="ECO:0007669"/>
    <property type="project" value="InterPro"/>
</dbReference>
<keyword evidence="4 10" id="KW-0547">Nucleotide-binding</keyword>
<evidence type="ECO:0000313" key="13">
    <source>
        <dbReference type="Proteomes" id="UP000824044"/>
    </source>
</evidence>
<evidence type="ECO:0000256" key="3">
    <source>
        <dbReference type="ARBA" id="ARBA00022618"/>
    </source>
</evidence>
<dbReference type="GO" id="GO:0051782">
    <property type="term" value="P:negative regulation of cell division"/>
    <property type="evidence" value="ECO:0007669"/>
    <property type="project" value="TreeGrafter"/>
</dbReference>
<proteinExistence type="inferred from homology"/>
<dbReference type="InterPro" id="IPR033756">
    <property type="entry name" value="YlxH/NBP35"/>
</dbReference>
<evidence type="ECO:0000256" key="10">
    <source>
        <dbReference type="PIRSR" id="PIRSR003092-1"/>
    </source>
</evidence>
<dbReference type="GO" id="GO:0005524">
    <property type="term" value="F:ATP binding"/>
    <property type="evidence" value="ECO:0007669"/>
    <property type="project" value="UniProtKB-KW"/>
</dbReference>
<comment type="function">
    <text evidence="8">ATPase required for the correct placement of the division site. Cell division inhibitors MinC and MinD act in concert to form an inhibitor capable of blocking formation of the polar Z ring septums. Rapidly oscillates between the poles of the cell to destabilize FtsZ filaments that have formed before they mature into polar Z rings.</text>
</comment>
<comment type="similarity">
    <text evidence="1">Belongs to the ParA family. MinD subfamily.</text>
</comment>
<dbReference type="PIRSF" id="PIRSF003092">
    <property type="entry name" value="MinD"/>
    <property type="match status" value="1"/>
</dbReference>
<keyword evidence="5 10" id="KW-0067">ATP-binding</keyword>
<keyword evidence="3" id="KW-0132">Cell division</keyword>
<dbReference type="PANTHER" id="PTHR43384:SF6">
    <property type="entry name" value="SEPTUM SITE-DETERMINING PROTEIN MIND HOMOLOG, CHLOROPLASTIC"/>
    <property type="match status" value="1"/>
</dbReference>
<keyword evidence="7" id="KW-0131">Cell cycle</keyword>
<dbReference type="GO" id="GO:0009898">
    <property type="term" value="C:cytoplasmic side of plasma membrane"/>
    <property type="evidence" value="ECO:0007669"/>
    <property type="project" value="TreeGrafter"/>
</dbReference>
<name>A0A9D2IVH0_9FIRM</name>
<dbReference type="SUPFAM" id="SSF52540">
    <property type="entry name" value="P-loop containing nucleoside triphosphate hydrolases"/>
    <property type="match status" value="1"/>
</dbReference>
<dbReference type="GO" id="GO:0005829">
    <property type="term" value="C:cytosol"/>
    <property type="evidence" value="ECO:0007669"/>
    <property type="project" value="TreeGrafter"/>
</dbReference>
<dbReference type="InterPro" id="IPR010223">
    <property type="entry name" value="MinD"/>
</dbReference>